<dbReference type="Gene3D" id="2.30.29.80">
    <property type="match status" value="1"/>
</dbReference>
<evidence type="ECO:0000259" key="1">
    <source>
        <dbReference type="Pfam" id="PF07411"/>
    </source>
</evidence>
<sequence length="107" mass="11783">MTINLRKSEAKEPFSFIFVNAEGKTIVKSENYAQKASAKNGIESVKKNCQEDARYEFKESTNGKFFFNIKSTNGQVVGTSALFASEDERSAAITELKADSANAEVTE</sequence>
<protein>
    <recommendedName>
        <fullName evidence="1">DUF1508 domain-containing protein</fullName>
    </recommendedName>
</protein>
<evidence type="ECO:0000313" key="2">
    <source>
        <dbReference type="EMBL" id="APW65981.1"/>
    </source>
</evidence>
<dbReference type="KEGG" id="alp:LPB137_08980"/>
<dbReference type="EMBL" id="CP019070">
    <property type="protein sequence ID" value="APW65981.1"/>
    <property type="molecule type" value="Genomic_DNA"/>
</dbReference>
<name>A0A1P8KN53_9BACT</name>
<dbReference type="Proteomes" id="UP000186074">
    <property type="component" value="Chromosome"/>
</dbReference>
<dbReference type="InterPro" id="IPR036913">
    <property type="entry name" value="YegP-like_sf"/>
</dbReference>
<dbReference type="STRING" id="1850254.LPB137_08980"/>
<dbReference type="InterPro" id="IPR010879">
    <property type="entry name" value="DUF1508"/>
</dbReference>
<organism evidence="2 3">
    <name type="scientific">Poseidonibacter parvus</name>
    <dbReference type="NCBI Taxonomy" id="1850254"/>
    <lineage>
        <taxon>Bacteria</taxon>
        <taxon>Pseudomonadati</taxon>
        <taxon>Campylobacterota</taxon>
        <taxon>Epsilonproteobacteria</taxon>
        <taxon>Campylobacterales</taxon>
        <taxon>Arcobacteraceae</taxon>
        <taxon>Poseidonibacter</taxon>
    </lineage>
</organism>
<reference evidence="2 3" key="1">
    <citation type="submission" date="2017-01" db="EMBL/GenBank/DDBJ databases">
        <title>Genome sequencing of Arcobacter sp. LPB0137.</title>
        <authorList>
            <person name="Lee G.-W."/>
            <person name="Yi H."/>
        </authorList>
    </citation>
    <scope>NUCLEOTIDE SEQUENCE [LARGE SCALE GENOMIC DNA]</scope>
    <source>
        <strain evidence="2 3">LPB0137</strain>
    </source>
</reference>
<dbReference type="InterPro" id="IPR051141">
    <property type="entry name" value="UPF0339_domain"/>
</dbReference>
<keyword evidence="3" id="KW-1185">Reference proteome</keyword>
<accession>A0A1P8KN53</accession>
<gene>
    <name evidence="2" type="ORF">LPB137_08980</name>
</gene>
<dbReference type="OrthoDB" id="9802792at2"/>
<dbReference type="AlphaFoldDB" id="A0A1P8KN53"/>
<dbReference type="PANTHER" id="PTHR40606:SF1">
    <property type="entry name" value="UPF0339 PROTEIN YEGP"/>
    <property type="match status" value="1"/>
</dbReference>
<dbReference type="RefSeq" id="WP_076087221.1">
    <property type="nucleotide sequence ID" value="NZ_CP019070.1"/>
</dbReference>
<evidence type="ECO:0000313" key="3">
    <source>
        <dbReference type="Proteomes" id="UP000186074"/>
    </source>
</evidence>
<dbReference type="SUPFAM" id="SSF160113">
    <property type="entry name" value="YegP-like"/>
    <property type="match status" value="2"/>
</dbReference>
<proteinExistence type="predicted"/>
<dbReference type="PANTHER" id="PTHR40606">
    <property type="match status" value="1"/>
</dbReference>
<feature type="domain" description="DUF1508" evidence="1">
    <location>
        <begin position="61"/>
        <end position="107"/>
    </location>
</feature>
<dbReference type="Pfam" id="PF07411">
    <property type="entry name" value="DUF1508"/>
    <property type="match status" value="2"/>
</dbReference>
<feature type="domain" description="DUF1508" evidence="1">
    <location>
        <begin position="14"/>
        <end position="56"/>
    </location>
</feature>